<name>A0A8G2BG98_9PROT</name>
<comment type="caution">
    <text evidence="2">The sequence shown here is derived from an EMBL/GenBank/DDBJ whole genome shotgun (WGS) entry which is preliminary data.</text>
</comment>
<dbReference type="SUPFAM" id="SSF50090">
    <property type="entry name" value="Electron transport accessory proteins"/>
    <property type="match status" value="1"/>
</dbReference>
<dbReference type="RefSeq" id="WP_245701938.1">
    <property type="nucleotide sequence ID" value="NZ_FNBW01000004.1"/>
</dbReference>
<dbReference type="AlphaFoldDB" id="A0A8G2BG98"/>
<dbReference type="Proteomes" id="UP000198615">
    <property type="component" value="Unassembled WGS sequence"/>
</dbReference>
<reference evidence="2 3" key="1">
    <citation type="submission" date="2016-10" db="EMBL/GenBank/DDBJ databases">
        <authorList>
            <person name="Varghese N."/>
            <person name="Submissions S."/>
        </authorList>
    </citation>
    <scope>NUCLEOTIDE SEQUENCE [LARGE SCALE GENOMIC DNA]</scope>
    <source>
        <strain evidence="2 3">DSM 18839</strain>
    </source>
</reference>
<dbReference type="Gene3D" id="1.10.472.20">
    <property type="entry name" value="Nitrile hydratase, beta subunit"/>
    <property type="match status" value="1"/>
</dbReference>
<organism evidence="2 3">
    <name type="scientific">Thalassobaculum litoreum DSM 18839</name>
    <dbReference type="NCBI Taxonomy" id="1123362"/>
    <lineage>
        <taxon>Bacteria</taxon>
        <taxon>Pseudomonadati</taxon>
        <taxon>Pseudomonadota</taxon>
        <taxon>Alphaproteobacteria</taxon>
        <taxon>Rhodospirillales</taxon>
        <taxon>Thalassobaculaceae</taxon>
        <taxon>Thalassobaculum</taxon>
    </lineage>
</organism>
<proteinExistence type="predicted"/>
<gene>
    <name evidence="2" type="ORF">SAMN05660686_01539</name>
</gene>
<keyword evidence="3" id="KW-1185">Reference proteome</keyword>
<dbReference type="NCBIfam" id="TIGR03889">
    <property type="entry name" value="nitrile_acc"/>
    <property type="match status" value="1"/>
</dbReference>
<accession>A0A8G2BG98</accession>
<evidence type="ECO:0000313" key="3">
    <source>
        <dbReference type="Proteomes" id="UP000198615"/>
    </source>
</evidence>
<dbReference type="InterPro" id="IPR042262">
    <property type="entry name" value="CN_hydtase_beta_C"/>
</dbReference>
<dbReference type="InterPro" id="IPR008990">
    <property type="entry name" value="Elect_transpt_acc-like_dom_sf"/>
</dbReference>
<protein>
    <submittedName>
        <fullName evidence="2">Nitrile hydratase accessory protein</fullName>
    </submittedName>
</protein>
<sequence length="131" mass="14711">MTTTAMTTTAMTAAVNLESLPRIPVDHDGPVFREPWEAQAFAIAVKLHETGLYTWNEWATALSNEIKAAQEEGDPDLGDTYYQHWLRALEGLVLAKTDLTVEQLLKRKNAWDRAAQRAPHGEPILLPEDEE</sequence>
<dbReference type="InterPro" id="IPR023808">
    <property type="entry name" value="Nitrile_Hydratase_acc_put"/>
</dbReference>
<evidence type="ECO:0000259" key="1">
    <source>
        <dbReference type="Pfam" id="PF21006"/>
    </source>
</evidence>
<dbReference type="EMBL" id="FNBW01000004">
    <property type="protein sequence ID" value="SDF52453.1"/>
    <property type="molecule type" value="Genomic_DNA"/>
</dbReference>
<dbReference type="InterPro" id="IPR049054">
    <property type="entry name" value="CN_hydtase_beta-like_N"/>
</dbReference>
<evidence type="ECO:0000313" key="2">
    <source>
        <dbReference type="EMBL" id="SDF52453.1"/>
    </source>
</evidence>
<dbReference type="Pfam" id="PF21006">
    <property type="entry name" value="NHase_beta_N"/>
    <property type="match status" value="1"/>
</dbReference>
<feature type="domain" description="Nitrile hydratase beta subunit-like N-terminal" evidence="1">
    <location>
        <begin position="22"/>
        <end position="113"/>
    </location>
</feature>